<reference evidence="2" key="1">
    <citation type="journal article" date="2019" name="Int. J. Syst. Evol. Microbiol.">
        <title>Halobacteriovorax valvorus sp. nov., a novel prokaryotic predator isolated from coastal seawater of China.</title>
        <authorList>
            <person name="Chen M.-X."/>
        </authorList>
    </citation>
    <scope>NUCLEOTIDE SEQUENCE [LARGE SCALE GENOMIC DNA]</scope>
    <source>
        <strain evidence="2">BL9</strain>
    </source>
</reference>
<protein>
    <submittedName>
        <fullName evidence="1">Uncharacterized protein</fullName>
    </submittedName>
</protein>
<accession>A0ABY0IDJ7</accession>
<dbReference type="Proteomes" id="UP000443582">
    <property type="component" value="Unassembled WGS sequence"/>
</dbReference>
<organism evidence="1 2">
    <name type="scientific">Halobacteriovorax vibrionivorans</name>
    <dbReference type="NCBI Taxonomy" id="2152716"/>
    <lineage>
        <taxon>Bacteria</taxon>
        <taxon>Pseudomonadati</taxon>
        <taxon>Bdellovibrionota</taxon>
        <taxon>Bacteriovoracia</taxon>
        <taxon>Bacteriovoracales</taxon>
        <taxon>Halobacteriovoraceae</taxon>
        <taxon>Halobacteriovorax</taxon>
    </lineage>
</organism>
<sequence>MSYTDLCNEYKKSRELFFKTHDDATEFATTVFNGFRSYLGLGENEYDLIKLVPTLQLEPDEEEEYFSPIDEDISYTPHGAVKLADNGYWIFSILLRLHIDGNKNMQPAENIKFDISYKKVKDTIYFKYVQDNQDMQIQIGELESYLKKNVYPSMEKTIMEFYQSQVKFFLHDRSVERKIGLIA</sequence>
<proteinExistence type="predicted"/>
<dbReference type="EMBL" id="QDKL01000003">
    <property type="protein sequence ID" value="RZF20614.1"/>
    <property type="molecule type" value="Genomic_DNA"/>
</dbReference>
<name>A0ABY0IDJ7_9BACT</name>
<evidence type="ECO:0000313" key="1">
    <source>
        <dbReference type="EMBL" id="RZF20614.1"/>
    </source>
</evidence>
<dbReference type="RefSeq" id="WP_115362602.1">
    <property type="nucleotide sequence ID" value="NZ_QDKL01000003.1"/>
</dbReference>
<gene>
    <name evidence="1" type="ORF">DAY19_11555</name>
</gene>
<keyword evidence="2" id="KW-1185">Reference proteome</keyword>
<comment type="caution">
    <text evidence="1">The sequence shown here is derived from an EMBL/GenBank/DDBJ whole genome shotgun (WGS) entry which is preliminary data.</text>
</comment>
<evidence type="ECO:0000313" key="2">
    <source>
        <dbReference type="Proteomes" id="UP000443582"/>
    </source>
</evidence>